<dbReference type="OrthoDB" id="9767869at2"/>
<feature type="domain" description="Rieske" evidence="6">
    <location>
        <begin position="420"/>
        <end position="514"/>
    </location>
</feature>
<accession>B1WY77</accession>
<dbReference type="PANTHER" id="PTHR13847:SF274">
    <property type="entry name" value="RIESKE 2FE-2S IRON-SULFUR PROTEIN YHFW-RELATED"/>
    <property type="match status" value="1"/>
</dbReference>
<evidence type="ECO:0000256" key="4">
    <source>
        <dbReference type="ARBA" id="ARBA00023014"/>
    </source>
</evidence>
<keyword evidence="8" id="KW-1185">Reference proteome</keyword>
<dbReference type="InterPro" id="IPR036188">
    <property type="entry name" value="FAD/NAD-bd_sf"/>
</dbReference>
<dbReference type="InterPro" id="IPR036922">
    <property type="entry name" value="Rieske_2Fe-2S_sf"/>
</dbReference>
<dbReference type="InterPro" id="IPR005805">
    <property type="entry name" value="Rieske_Fe-S_prot_C"/>
</dbReference>
<dbReference type="AlphaFoldDB" id="B1WY77"/>
<dbReference type="Pfam" id="PF01266">
    <property type="entry name" value="DAO"/>
    <property type="match status" value="1"/>
</dbReference>
<dbReference type="Pfam" id="PF00355">
    <property type="entry name" value="Rieske"/>
    <property type="match status" value="1"/>
</dbReference>
<name>B1WY77_CROS5</name>
<dbReference type="SUPFAM" id="SSF50022">
    <property type="entry name" value="ISP domain"/>
    <property type="match status" value="1"/>
</dbReference>
<evidence type="ECO:0000256" key="2">
    <source>
        <dbReference type="ARBA" id="ARBA00022723"/>
    </source>
</evidence>
<dbReference type="GO" id="GO:0005737">
    <property type="term" value="C:cytoplasm"/>
    <property type="evidence" value="ECO:0007669"/>
    <property type="project" value="TreeGrafter"/>
</dbReference>
<dbReference type="STRING" id="43989.cce_3313"/>
<dbReference type="InterPro" id="IPR038010">
    <property type="entry name" value="YhfW_C"/>
</dbReference>
<organism evidence="7 8">
    <name type="scientific">Crocosphaera subtropica (strain ATCC 51142 / BH68)</name>
    <name type="common">Cyanothece sp. (strain ATCC 51142)</name>
    <dbReference type="NCBI Taxonomy" id="43989"/>
    <lineage>
        <taxon>Bacteria</taxon>
        <taxon>Bacillati</taxon>
        <taxon>Cyanobacteriota</taxon>
        <taxon>Cyanophyceae</taxon>
        <taxon>Oscillatoriophycideae</taxon>
        <taxon>Chroococcales</taxon>
        <taxon>Aphanothecaceae</taxon>
        <taxon>Crocosphaera</taxon>
        <taxon>Crocosphaera subtropica</taxon>
    </lineage>
</organism>
<reference evidence="7 8" key="1">
    <citation type="journal article" date="2008" name="Proc. Natl. Acad. Sci. U.S.A.">
        <title>The genome of Cyanothece 51142, a unicellular diazotrophic cyanobacterium important in the marine nitrogen cycle.</title>
        <authorList>
            <person name="Welsh E.A."/>
            <person name="Liberton M."/>
            <person name="Stoeckel J."/>
            <person name="Loh T."/>
            <person name="Elvitigala T."/>
            <person name="Wang C."/>
            <person name="Wollam A."/>
            <person name="Fulton R.S."/>
            <person name="Clifton S.W."/>
            <person name="Jacobs J.M."/>
            <person name="Aurora R."/>
            <person name="Ghosh B.K."/>
            <person name="Sherman L.A."/>
            <person name="Smith R.D."/>
            <person name="Wilson R.K."/>
            <person name="Pakrasi H.B."/>
        </authorList>
    </citation>
    <scope>NUCLEOTIDE SEQUENCE [LARGE SCALE GENOMIC DNA]</scope>
    <source>
        <strain evidence="8">ATCC 51142 / BH68</strain>
    </source>
</reference>
<dbReference type="GO" id="GO:0016705">
    <property type="term" value="F:oxidoreductase activity, acting on paired donors, with incorporation or reduction of molecular oxygen"/>
    <property type="evidence" value="ECO:0007669"/>
    <property type="project" value="UniProtKB-ARBA"/>
</dbReference>
<dbReference type="InterPro" id="IPR017941">
    <property type="entry name" value="Rieske_2Fe-2S"/>
</dbReference>
<evidence type="ECO:0000256" key="3">
    <source>
        <dbReference type="ARBA" id="ARBA00023004"/>
    </source>
</evidence>
<dbReference type="InterPro" id="IPR006076">
    <property type="entry name" value="FAD-dep_OxRdtase"/>
</dbReference>
<dbReference type="PRINTS" id="PR00162">
    <property type="entry name" value="RIESKE"/>
</dbReference>
<dbReference type="Proteomes" id="UP000001203">
    <property type="component" value="Chromosome circular"/>
</dbReference>
<keyword evidence="3" id="KW-0408">Iron</keyword>
<dbReference type="CDD" id="cd03477">
    <property type="entry name" value="Rieske_YhfW_C"/>
    <property type="match status" value="1"/>
</dbReference>
<dbReference type="HOGENOM" id="CLU_007884_15_1_3"/>
<dbReference type="GO" id="GO:0016020">
    <property type="term" value="C:membrane"/>
    <property type="evidence" value="ECO:0007669"/>
    <property type="project" value="InterPro"/>
</dbReference>
<protein>
    <submittedName>
        <fullName evidence="7">FAD dependent oxidoreductase</fullName>
    </submittedName>
</protein>
<keyword evidence="4" id="KW-0411">Iron-sulfur</keyword>
<dbReference type="eggNOG" id="COG0665">
    <property type="taxonomic scope" value="Bacteria"/>
</dbReference>
<dbReference type="FunFam" id="2.102.10.10:FF:000014">
    <property type="entry name" value="Oxidoreductase, FAD dependent"/>
    <property type="match status" value="1"/>
</dbReference>
<dbReference type="KEGG" id="cyt:cce_3313"/>
<dbReference type="eggNOG" id="COG0723">
    <property type="taxonomic scope" value="Bacteria"/>
</dbReference>
<gene>
    <name evidence="7" type="ordered locus">cce_3313</name>
</gene>
<dbReference type="SUPFAM" id="SSF51905">
    <property type="entry name" value="FAD/NAD(P)-binding domain"/>
    <property type="match status" value="1"/>
</dbReference>
<proteinExistence type="predicted"/>
<evidence type="ECO:0000256" key="5">
    <source>
        <dbReference type="ARBA" id="ARBA00023157"/>
    </source>
</evidence>
<dbReference type="PANTHER" id="PTHR13847">
    <property type="entry name" value="SARCOSINE DEHYDROGENASE-RELATED"/>
    <property type="match status" value="1"/>
</dbReference>
<dbReference type="PROSITE" id="PS51296">
    <property type="entry name" value="RIESKE"/>
    <property type="match status" value="1"/>
</dbReference>
<evidence type="ECO:0000313" key="8">
    <source>
        <dbReference type="Proteomes" id="UP000001203"/>
    </source>
</evidence>
<dbReference type="Gene3D" id="2.102.10.10">
    <property type="entry name" value="Rieske [2Fe-2S] iron-sulphur domain"/>
    <property type="match status" value="1"/>
</dbReference>
<evidence type="ECO:0000259" key="6">
    <source>
        <dbReference type="PROSITE" id="PS51296"/>
    </source>
</evidence>
<dbReference type="GO" id="GO:0004497">
    <property type="term" value="F:monooxygenase activity"/>
    <property type="evidence" value="ECO:0007669"/>
    <property type="project" value="UniProtKB-ARBA"/>
</dbReference>
<dbReference type="RefSeq" id="WP_009545511.1">
    <property type="nucleotide sequence ID" value="NC_010546.1"/>
</dbReference>
<dbReference type="GO" id="GO:0051537">
    <property type="term" value="F:2 iron, 2 sulfur cluster binding"/>
    <property type="evidence" value="ECO:0007669"/>
    <property type="project" value="UniProtKB-KW"/>
</dbReference>
<dbReference type="GO" id="GO:0046872">
    <property type="term" value="F:metal ion binding"/>
    <property type="evidence" value="ECO:0007669"/>
    <property type="project" value="UniProtKB-KW"/>
</dbReference>
<evidence type="ECO:0000313" key="7">
    <source>
        <dbReference type="EMBL" id="ACB52661.1"/>
    </source>
</evidence>
<dbReference type="Gene3D" id="3.30.9.10">
    <property type="entry name" value="D-Amino Acid Oxidase, subunit A, domain 2"/>
    <property type="match status" value="1"/>
</dbReference>
<dbReference type="Gene3D" id="3.50.50.60">
    <property type="entry name" value="FAD/NAD(P)-binding domain"/>
    <property type="match status" value="1"/>
</dbReference>
<sequence length="516" mass="56844">MSSPSSTKSISYWIDSTPQTDYSEFAENISVDVAIVGAGIVGLTAAAQLKKAGKTVAVIESKKVATGVSGHTTAKITSLHHLIYQDLLADLGQEKAKLYAESNQAALEYIANRVETEQIDCDFSRQNAYTFAESVKEREKIEAEVEAAQSLGLPASFVKTTSLPFPISGAIQFENQAQFHARKYLLHLAKTIPENGSYLFENTRVEDVKEEKTACRVKTRRGKITAKDVIVATNIPILDQGLFFAKAYPKRSYLIGAPIDPEKAPQGMFIGTGDHYRSIRTTPYNGRLLLLVGGEGHKTGTVTETEKRFLPLEEYAYARFGVNSIDYRWSSQDMVSFDKLPYIGKLTPLHNHIYVATGLSLWGMTKGTLSGMLLSDLILEQENPWLNLYDSTRATPFVSKTSIKENAEVAIHWIGDRLKGRQDSVSELKPGEGKVVDLEGDQVAVHRDEKNKLHAVSAVCSHLGCVVNWNQAEKSWDCPCHGARFDCTGTVLRGPATQDLSNLQVSEDQEGHVVSV</sequence>
<keyword evidence="1" id="KW-0001">2Fe-2S</keyword>
<dbReference type="EMBL" id="CP000806">
    <property type="protein sequence ID" value="ACB52661.1"/>
    <property type="molecule type" value="Genomic_DNA"/>
</dbReference>
<keyword evidence="2" id="KW-0479">Metal-binding</keyword>
<keyword evidence="5" id="KW-1015">Disulfide bond</keyword>
<evidence type="ECO:0000256" key="1">
    <source>
        <dbReference type="ARBA" id="ARBA00022714"/>
    </source>
</evidence>